<dbReference type="Proteomes" id="UP000230750">
    <property type="component" value="Unassembled WGS sequence"/>
</dbReference>
<sequence length="216" mass="24576">MTRPQILLSDQLHQHILLQKSQQLVQDSQQNERTSGKTESFSRFGTTEVHPSEGRTTLFSTHDKTNGLTNDRTFTTEAAPTIEIGTFEATESTHDKTSDSPIRSITSAYPPTEESTIGTDSQQNERTSGKTESFSRFGTTEVHPSEGRTTLFSTHDKTNGLTNDRLLRQKLLQQLKWELLKQPSQLMTSLDSLYQINYISISSYRRVNNWYRQSAK</sequence>
<organism evidence="2 3">
    <name type="scientific">Stichopus japonicus</name>
    <name type="common">Sea cucumber</name>
    <dbReference type="NCBI Taxonomy" id="307972"/>
    <lineage>
        <taxon>Eukaryota</taxon>
        <taxon>Metazoa</taxon>
        <taxon>Echinodermata</taxon>
        <taxon>Eleutherozoa</taxon>
        <taxon>Echinozoa</taxon>
        <taxon>Holothuroidea</taxon>
        <taxon>Aspidochirotacea</taxon>
        <taxon>Aspidochirotida</taxon>
        <taxon>Stichopodidae</taxon>
        <taxon>Apostichopus</taxon>
    </lineage>
</organism>
<name>A0A2G8KEB1_STIJA</name>
<dbReference type="EMBL" id="MRZV01000652">
    <property type="protein sequence ID" value="PIK46323.1"/>
    <property type="molecule type" value="Genomic_DNA"/>
</dbReference>
<reference evidence="2 3" key="1">
    <citation type="journal article" date="2017" name="PLoS Biol.">
        <title>The sea cucumber genome provides insights into morphological evolution and visceral regeneration.</title>
        <authorList>
            <person name="Zhang X."/>
            <person name="Sun L."/>
            <person name="Yuan J."/>
            <person name="Sun Y."/>
            <person name="Gao Y."/>
            <person name="Zhang L."/>
            <person name="Li S."/>
            <person name="Dai H."/>
            <person name="Hamel J.F."/>
            <person name="Liu C."/>
            <person name="Yu Y."/>
            <person name="Liu S."/>
            <person name="Lin W."/>
            <person name="Guo K."/>
            <person name="Jin S."/>
            <person name="Xu P."/>
            <person name="Storey K.B."/>
            <person name="Huan P."/>
            <person name="Zhang T."/>
            <person name="Zhou Y."/>
            <person name="Zhang J."/>
            <person name="Lin C."/>
            <person name="Li X."/>
            <person name="Xing L."/>
            <person name="Huo D."/>
            <person name="Sun M."/>
            <person name="Wang L."/>
            <person name="Mercier A."/>
            <person name="Li F."/>
            <person name="Yang H."/>
            <person name="Xiang J."/>
        </authorList>
    </citation>
    <scope>NUCLEOTIDE SEQUENCE [LARGE SCALE GENOMIC DNA]</scope>
    <source>
        <strain evidence="2">Shaxun</strain>
        <tissue evidence="2">Muscle</tissue>
    </source>
</reference>
<dbReference type="AlphaFoldDB" id="A0A2G8KEB1"/>
<proteinExistence type="predicted"/>
<keyword evidence="3" id="KW-1185">Reference proteome</keyword>
<feature type="compositionally biased region" description="Polar residues" evidence="1">
    <location>
        <begin position="31"/>
        <end position="45"/>
    </location>
</feature>
<feature type="region of interest" description="Disordered" evidence="1">
    <location>
        <begin position="84"/>
        <end position="156"/>
    </location>
</feature>
<feature type="compositionally biased region" description="Polar residues" evidence="1">
    <location>
        <begin position="54"/>
        <end position="71"/>
    </location>
</feature>
<gene>
    <name evidence="2" type="ORF">BSL78_16811</name>
</gene>
<evidence type="ECO:0000313" key="2">
    <source>
        <dbReference type="EMBL" id="PIK46323.1"/>
    </source>
</evidence>
<evidence type="ECO:0000256" key="1">
    <source>
        <dbReference type="SAM" id="MobiDB-lite"/>
    </source>
</evidence>
<evidence type="ECO:0000313" key="3">
    <source>
        <dbReference type="Proteomes" id="UP000230750"/>
    </source>
</evidence>
<accession>A0A2G8KEB1</accession>
<feature type="compositionally biased region" description="Polar residues" evidence="1">
    <location>
        <begin position="99"/>
        <end position="138"/>
    </location>
</feature>
<feature type="region of interest" description="Disordered" evidence="1">
    <location>
        <begin position="23"/>
        <end position="71"/>
    </location>
</feature>
<comment type="caution">
    <text evidence="2">The sequence shown here is derived from an EMBL/GenBank/DDBJ whole genome shotgun (WGS) entry which is preliminary data.</text>
</comment>
<protein>
    <submittedName>
        <fullName evidence="2">Uncharacterized protein</fullName>
    </submittedName>
</protein>